<dbReference type="InterPro" id="IPR036770">
    <property type="entry name" value="Ankyrin_rpt-contain_sf"/>
</dbReference>
<evidence type="ECO:0000256" key="9">
    <source>
        <dbReference type="SAM" id="MobiDB-lite"/>
    </source>
</evidence>
<keyword evidence="11" id="KW-1185">Reference proteome</keyword>
<dbReference type="GO" id="GO:0006887">
    <property type="term" value="P:exocytosis"/>
    <property type="evidence" value="ECO:0007669"/>
    <property type="project" value="UniProtKB-KW"/>
</dbReference>
<accession>A0A1Y3BS20</accession>
<dbReference type="PROSITE" id="PS50088">
    <property type="entry name" value="ANK_REPEAT"/>
    <property type="match status" value="1"/>
</dbReference>
<dbReference type="Pfam" id="PF12796">
    <property type="entry name" value="Ank_2"/>
    <property type="match status" value="1"/>
</dbReference>
<evidence type="ECO:0000256" key="3">
    <source>
        <dbReference type="ARBA" id="ARBA00022537"/>
    </source>
</evidence>
<reference evidence="10 11" key="1">
    <citation type="submission" date="2017-03" db="EMBL/GenBank/DDBJ databases">
        <title>Genome Survey of Euroglyphus maynei.</title>
        <authorList>
            <person name="Arlian L.G."/>
            <person name="Morgan M.S."/>
            <person name="Rider S.D."/>
        </authorList>
    </citation>
    <scope>NUCLEOTIDE SEQUENCE [LARGE SCALE GENOMIC DNA]</scope>
    <source>
        <strain evidence="10">Arlian Lab</strain>
        <tissue evidence="10">Whole body</tissue>
    </source>
</reference>
<sequence>MVKFLLDIGARIDARNFFNNNALHEAAWKGFSETLEILCNYSKLMMAANQENNDDDDDDQQGLKLHSKNKQGHTPLHLAAQKGHNQSTRVLLLAGCKPNVKNNVMFTLP</sequence>
<name>A0A1Y3BS20_EURMA</name>
<dbReference type="AlphaFoldDB" id="A0A1Y3BS20"/>
<evidence type="ECO:0000256" key="7">
    <source>
        <dbReference type="ARBA" id="ARBA00023298"/>
    </source>
</evidence>
<evidence type="ECO:0000256" key="4">
    <source>
        <dbReference type="ARBA" id="ARBA00022737"/>
    </source>
</evidence>
<evidence type="ECO:0000256" key="6">
    <source>
        <dbReference type="ARBA" id="ARBA00023043"/>
    </source>
</evidence>
<dbReference type="InterPro" id="IPR002110">
    <property type="entry name" value="Ankyrin_rpt"/>
</dbReference>
<dbReference type="InterPro" id="IPR050776">
    <property type="entry name" value="Ank_Repeat/CDKN_Inhibitor"/>
</dbReference>
<dbReference type="SMART" id="SM00248">
    <property type="entry name" value="ANK"/>
    <property type="match status" value="2"/>
</dbReference>
<evidence type="ECO:0000256" key="5">
    <source>
        <dbReference type="ARBA" id="ARBA00023028"/>
    </source>
</evidence>
<gene>
    <name evidence="10" type="ORF">BLA29_011463</name>
</gene>
<protein>
    <submittedName>
        <fullName evidence="10">Uncharacterized protein</fullName>
    </submittedName>
</protein>
<evidence type="ECO:0000313" key="10">
    <source>
        <dbReference type="EMBL" id="OTF83799.1"/>
    </source>
</evidence>
<keyword evidence="5" id="KW-0528">Neurotoxin</keyword>
<keyword evidence="5" id="KW-0800">Toxin</keyword>
<evidence type="ECO:0000256" key="2">
    <source>
        <dbReference type="ARBA" id="ARBA00022483"/>
    </source>
</evidence>
<keyword evidence="2" id="KW-0268">Exocytosis</keyword>
<evidence type="ECO:0000256" key="8">
    <source>
        <dbReference type="PROSITE-ProRule" id="PRU00023"/>
    </source>
</evidence>
<dbReference type="EMBL" id="MUJZ01002077">
    <property type="protein sequence ID" value="OTF83799.1"/>
    <property type="molecule type" value="Genomic_DNA"/>
</dbReference>
<dbReference type="GO" id="GO:0044231">
    <property type="term" value="C:host cell presynaptic membrane"/>
    <property type="evidence" value="ECO:0007669"/>
    <property type="project" value="UniProtKB-KW"/>
</dbReference>
<comment type="caution">
    <text evidence="10">The sequence shown here is derived from an EMBL/GenBank/DDBJ whole genome shotgun (WGS) entry which is preliminary data.</text>
</comment>
<keyword evidence="4" id="KW-0677">Repeat</keyword>
<organism evidence="10 11">
    <name type="scientific">Euroglyphus maynei</name>
    <name type="common">Mayne's house dust mite</name>
    <dbReference type="NCBI Taxonomy" id="6958"/>
    <lineage>
        <taxon>Eukaryota</taxon>
        <taxon>Metazoa</taxon>
        <taxon>Ecdysozoa</taxon>
        <taxon>Arthropoda</taxon>
        <taxon>Chelicerata</taxon>
        <taxon>Arachnida</taxon>
        <taxon>Acari</taxon>
        <taxon>Acariformes</taxon>
        <taxon>Sarcoptiformes</taxon>
        <taxon>Astigmata</taxon>
        <taxon>Psoroptidia</taxon>
        <taxon>Analgoidea</taxon>
        <taxon>Pyroglyphidae</taxon>
        <taxon>Pyroglyphinae</taxon>
        <taxon>Euroglyphus</taxon>
    </lineage>
</organism>
<dbReference type="OrthoDB" id="424503at2759"/>
<keyword evidence="7" id="KW-0472">Membrane</keyword>
<feature type="repeat" description="ANK" evidence="8">
    <location>
        <begin position="71"/>
        <end position="103"/>
    </location>
</feature>
<evidence type="ECO:0000313" key="11">
    <source>
        <dbReference type="Proteomes" id="UP000194236"/>
    </source>
</evidence>
<feature type="region of interest" description="Disordered" evidence="9">
    <location>
        <begin position="50"/>
        <end position="83"/>
    </location>
</feature>
<dbReference type="PROSITE" id="PS50297">
    <property type="entry name" value="ANK_REP_REGION"/>
    <property type="match status" value="1"/>
</dbReference>
<proteinExistence type="predicted"/>
<keyword evidence="6 8" id="KW-0040">ANK repeat</keyword>
<keyword evidence="3" id="KW-1052">Target cell membrane</keyword>
<dbReference type="PANTHER" id="PTHR24201">
    <property type="entry name" value="ANK_REP_REGION DOMAIN-CONTAINING PROTEIN"/>
    <property type="match status" value="1"/>
</dbReference>
<comment type="subcellular location">
    <subcellularLocation>
        <location evidence="1">Target cell membrane</location>
    </subcellularLocation>
</comment>
<keyword evidence="5" id="KW-0638">Presynaptic neurotoxin</keyword>
<dbReference type="Proteomes" id="UP000194236">
    <property type="component" value="Unassembled WGS sequence"/>
</dbReference>
<dbReference type="Gene3D" id="1.25.40.20">
    <property type="entry name" value="Ankyrin repeat-containing domain"/>
    <property type="match status" value="1"/>
</dbReference>
<dbReference type="PANTHER" id="PTHR24201:SF13">
    <property type="entry name" value="ANKYRIN REPEAT DOMAIN-CONTAINING PROTEIN 6-LIKE"/>
    <property type="match status" value="1"/>
</dbReference>
<dbReference type="GO" id="GO:0044218">
    <property type="term" value="C:other organism cell membrane"/>
    <property type="evidence" value="ECO:0007669"/>
    <property type="project" value="UniProtKB-KW"/>
</dbReference>
<evidence type="ECO:0000256" key="1">
    <source>
        <dbReference type="ARBA" id="ARBA00004175"/>
    </source>
</evidence>
<dbReference type="SUPFAM" id="SSF48403">
    <property type="entry name" value="Ankyrin repeat"/>
    <property type="match status" value="1"/>
</dbReference>
<keyword evidence="7" id="KW-1053">Target membrane</keyword>